<dbReference type="SUPFAM" id="SSF54236">
    <property type="entry name" value="Ubiquitin-like"/>
    <property type="match status" value="1"/>
</dbReference>
<dbReference type="InterPro" id="IPR036859">
    <property type="entry name" value="CAP-Gly_dom_sf"/>
</dbReference>
<dbReference type="FunFam" id="2.30.30.190:FF:000033">
    <property type="match status" value="1"/>
</dbReference>
<accession>A0AAD9GMH7</accession>
<dbReference type="PROSITE" id="PS51450">
    <property type="entry name" value="LRR"/>
    <property type="match status" value="1"/>
</dbReference>
<dbReference type="Gene3D" id="3.10.20.90">
    <property type="entry name" value="Phosphatidylinositol 3-kinase Catalytic Subunit, Chain A, domain 1"/>
    <property type="match status" value="1"/>
</dbReference>
<organism evidence="5 6">
    <name type="scientific">Phytophthora citrophthora</name>
    <dbReference type="NCBI Taxonomy" id="4793"/>
    <lineage>
        <taxon>Eukaryota</taxon>
        <taxon>Sar</taxon>
        <taxon>Stramenopiles</taxon>
        <taxon>Oomycota</taxon>
        <taxon>Peronosporomycetes</taxon>
        <taxon>Peronosporales</taxon>
        <taxon>Peronosporaceae</taxon>
        <taxon>Phytophthora</taxon>
    </lineage>
</organism>
<dbReference type="Pfam" id="PF14580">
    <property type="entry name" value="LRR_9"/>
    <property type="match status" value="1"/>
</dbReference>
<name>A0AAD9GMH7_9STRA</name>
<keyword evidence="3" id="KW-0143">Chaperone</keyword>
<dbReference type="Proteomes" id="UP001259832">
    <property type="component" value="Unassembled WGS sequence"/>
</dbReference>
<feature type="domain" description="CAP-Gly" evidence="4">
    <location>
        <begin position="8"/>
        <end position="74"/>
    </location>
</feature>
<dbReference type="EMBL" id="JASMQC010000013">
    <property type="protein sequence ID" value="KAK1940933.1"/>
    <property type="molecule type" value="Genomic_DNA"/>
</dbReference>
<dbReference type="Gene3D" id="3.80.10.10">
    <property type="entry name" value="Ribonuclease Inhibitor"/>
    <property type="match status" value="2"/>
</dbReference>
<keyword evidence="6" id="KW-1185">Reference proteome</keyword>
<comment type="caution">
    <text evidence="5">The sequence shown here is derived from an EMBL/GenBank/DDBJ whole genome shotgun (WGS) entry which is preliminary data.</text>
</comment>
<proteinExistence type="predicted"/>
<dbReference type="InterPro" id="IPR001611">
    <property type="entry name" value="Leu-rich_rpt"/>
</dbReference>
<dbReference type="Gene3D" id="2.30.30.190">
    <property type="entry name" value="CAP Gly-rich-like domain"/>
    <property type="match status" value="1"/>
</dbReference>
<reference evidence="5" key="1">
    <citation type="submission" date="2023-08" db="EMBL/GenBank/DDBJ databases">
        <title>Reference Genome Resource for the Citrus Pathogen Phytophthora citrophthora.</title>
        <authorList>
            <person name="Moller H."/>
            <person name="Coetzee B."/>
            <person name="Rose L.J."/>
            <person name="Van Niekerk J.M."/>
        </authorList>
    </citation>
    <scope>NUCLEOTIDE SEQUENCE</scope>
    <source>
        <strain evidence="5">STE-U-9442</strain>
    </source>
</reference>
<dbReference type="AlphaFoldDB" id="A0AAD9GMH7"/>
<dbReference type="SMART" id="SM01052">
    <property type="entry name" value="CAP_GLY"/>
    <property type="match status" value="1"/>
</dbReference>
<gene>
    <name evidence="5" type="ORF">P3T76_007639</name>
</gene>
<keyword evidence="2" id="KW-0677">Repeat</keyword>
<evidence type="ECO:0000313" key="6">
    <source>
        <dbReference type="Proteomes" id="UP001259832"/>
    </source>
</evidence>
<evidence type="ECO:0000313" key="5">
    <source>
        <dbReference type="EMBL" id="KAK1940933.1"/>
    </source>
</evidence>
<dbReference type="SUPFAM" id="SSF52058">
    <property type="entry name" value="L domain-like"/>
    <property type="match status" value="1"/>
</dbReference>
<dbReference type="GO" id="GO:0005737">
    <property type="term" value="C:cytoplasm"/>
    <property type="evidence" value="ECO:0007669"/>
    <property type="project" value="TreeGrafter"/>
</dbReference>
<sequence>MMSLPVAIGDRVDDGSGSLGTVRYVGPVATSKDPSTVYYGIEWDVWGRGKNDGSVELPDGQRVVHFPGPAGRRLNEPTGPVSFKCSFVKKSVFDKMSKRNSLLEVLEERYSNQEGAVDVMVAGEVGTTLGSEKPIEFVGAKKLSRQQTLQTIEKISLSGCQLDKLGGSGLGDLAPNLTELDLSRNLFRKWSDILEIVQELPLLETLILSGNRFILNERDGVFQSVKVLVLNQTLLSWSDVGKLLARHFPSLEQLYVVENEYDDNQLELFTSGRCFETLSVLDLSLNGLKSWNHVLQVVGGTFVNLNQLLLNGNHIVTLAGNTQPVSVFQKLTTLSLSENLVDSWTSIDALNAFPLLDTLRFSKNPLTMRMSVGEARMLIVARTDRLAVFNASPIRGKERQEAEQLYLKRILHELAVISEDQIDRERVLDAHPRFPRLRELYPEISIDQSGGSGANGSAAGPRKLSSSLIKVKIVPMSMQATSLEPLVKKIPQQMKVSQLKLLIEAKFGVDVPAQVLSFRIDSRVS</sequence>
<protein>
    <submittedName>
        <fullName evidence="5">Tubulin-folding cofactor E</fullName>
    </submittedName>
</protein>
<dbReference type="InterPro" id="IPR032675">
    <property type="entry name" value="LRR_dom_sf"/>
</dbReference>
<evidence type="ECO:0000256" key="1">
    <source>
        <dbReference type="ARBA" id="ARBA00022614"/>
    </source>
</evidence>
<dbReference type="InterPro" id="IPR000938">
    <property type="entry name" value="CAP-Gly_domain"/>
</dbReference>
<dbReference type="SUPFAM" id="SSF74924">
    <property type="entry name" value="Cap-Gly domain"/>
    <property type="match status" value="1"/>
</dbReference>
<evidence type="ECO:0000256" key="3">
    <source>
        <dbReference type="ARBA" id="ARBA00023186"/>
    </source>
</evidence>
<dbReference type="PANTHER" id="PTHR15454">
    <property type="entry name" value="NISCHARIN RELATED"/>
    <property type="match status" value="1"/>
</dbReference>
<dbReference type="InterPro" id="IPR029071">
    <property type="entry name" value="Ubiquitin-like_domsf"/>
</dbReference>
<evidence type="ECO:0000256" key="2">
    <source>
        <dbReference type="ARBA" id="ARBA00022737"/>
    </source>
</evidence>
<keyword evidence="1" id="KW-0433">Leucine-rich repeat</keyword>
<evidence type="ECO:0000259" key="4">
    <source>
        <dbReference type="SMART" id="SM01052"/>
    </source>
</evidence>
<dbReference type="Pfam" id="PF01302">
    <property type="entry name" value="CAP_GLY"/>
    <property type="match status" value="1"/>
</dbReference>